<feature type="domain" description="N-acetyltransferase" evidence="3">
    <location>
        <begin position="42"/>
        <end position="198"/>
    </location>
</feature>
<dbReference type="Proteomes" id="UP001243846">
    <property type="component" value="Unassembled WGS sequence"/>
</dbReference>
<keyword evidence="1 4" id="KW-0808">Transferase</keyword>
<gene>
    <name evidence="4" type="ORF">QWZ10_13695</name>
</gene>
<dbReference type="GO" id="GO:0016746">
    <property type="term" value="F:acyltransferase activity"/>
    <property type="evidence" value="ECO:0007669"/>
    <property type="project" value="UniProtKB-KW"/>
</dbReference>
<evidence type="ECO:0000256" key="1">
    <source>
        <dbReference type="ARBA" id="ARBA00022679"/>
    </source>
</evidence>
<dbReference type="SUPFAM" id="SSF55729">
    <property type="entry name" value="Acyl-CoA N-acyltransferases (Nat)"/>
    <property type="match status" value="1"/>
</dbReference>
<dbReference type="PANTHER" id="PTHR43420">
    <property type="entry name" value="ACETYLTRANSFERASE"/>
    <property type="match status" value="1"/>
</dbReference>
<dbReference type="Gene3D" id="3.40.630.30">
    <property type="match status" value="1"/>
</dbReference>
<dbReference type="InterPro" id="IPR050680">
    <property type="entry name" value="YpeA/RimI_acetyltransf"/>
</dbReference>
<protein>
    <submittedName>
        <fullName evidence="4">GNAT family N-acetyltransferase</fullName>
        <ecNumber evidence="4">2.3.1.-</ecNumber>
    </submittedName>
</protein>
<organism evidence="4 5">
    <name type="scientific">Paracoccus cavernae</name>
    <dbReference type="NCBI Taxonomy" id="1571207"/>
    <lineage>
        <taxon>Bacteria</taxon>
        <taxon>Pseudomonadati</taxon>
        <taxon>Pseudomonadota</taxon>
        <taxon>Alphaproteobacteria</taxon>
        <taxon>Rhodobacterales</taxon>
        <taxon>Paracoccaceae</taxon>
        <taxon>Paracoccus</taxon>
    </lineage>
</organism>
<keyword evidence="2 4" id="KW-0012">Acyltransferase</keyword>
<evidence type="ECO:0000313" key="5">
    <source>
        <dbReference type="Proteomes" id="UP001243846"/>
    </source>
</evidence>
<keyword evidence="5" id="KW-1185">Reference proteome</keyword>
<dbReference type="PANTHER" id="PTHR43420:SF44">
    <property type="entry name" value="ACETYLTRANSFERASE YPEA"/>
    <property type="match status" value="1"/>
</dbReference>
<dbReference type="InterPro" id="IPR016181">
    <property type="entry name" value="Acyl_CoA_acyltransferase"/>
</dbReference>
<evidence type="ECO:0000259" key="3">
    <source>
        <dbReference type="PROSITE" id="PS51186"/>
    </source>
</evidence>
<evidence type="ECO:0000313" key="4">
    <source>
        <dbReference type="EMBL" id="MDN3712540.1"/>
    </source>
</evidence>
<dbReference type="PROSITE" id="PS51186">
    <property type="entry name" value="GNAT"/>
    <property type="match status" value="1"/>
</dbReference>
<dbReference type="EC" id="2.3.1.-" evidence="4"/>
<proteinExistence type="predicted"/>
<dbReference type="EMBL" id="JAUFRC010000001">
    <property type="protein sequence ID" value="MDN3712540.1"/>
    <property type="molecule type" value="Genomic_DNA"/>
</dbReference>
<accession>A0ABT8DAR4</accession>
<reference evidence="5" key="1">
    <citation type="journal article" date="2019" name="Int. J. Syst. Evol. Microbiol.">
        <title>The Global Catalogue of Microorganisms (GCM) 10K type strain sequencing project: providing services to taxonomists for standard genome sequencing and annotation.</title>
        <authorList>
            <consortium name="The Broad Institute Genomics Platform"/>
            <consortium name="The Broad Institute Genome Sequencing Center for Infectious Disease"/>
            <person name="Wu L."/>
            <person name="Ma J."/>
        </authorList>
    </citation>
    <scope>NUCLEOTIDE SEQUENCE [LARGE SCALE GENOMIC DNA]</scope>
    <source>
        <strain evidence="5">CECT 8482</strain>
    </source>
</reference>
<dbReference type="InterPro" id="IPR000182">
    <property type="entry name" value="GNAT_dom"/>
</dbReference>
<evidence type="ECO:0000256" key="2">
    <source>
        <dbReference type="ARBA" id="ARBA00023315"/>
    </source>
</evidence>
<dbReference type="Pfam" id="PF00583">
    <property type="entry name" value="Acetyltransf_1"/>
    <property type="match status" value="1"/>
</dbReference>
<comment type="caution">
    <text evidence="4">The sequence shown here is derived from an EMBL/GenBank/DDBJ whole genome shotgun (WGS) entry which is preliminary data.</text>
</comment>
<sequence length="213" mass="23291">MLTTGSFQPRFAVGLGLRPNTAPRPRGFTGRASAARSCPLHWTMHAARRWSRPACAPRWRWSRCRPMAGWRRWRGSAMRGGFLAPDRAAVIQHCGPLRGRMALWANRLHRSGPATSDMVLDGLIVRPELRGRGYGQALVAAAAELAQERGYAGLRVELSATNEAARALYKMLGFAPVGRARIGWPWSGPAEIMRFARPAAGSSRSSPSPAPAR</sequence>
<name>A0ABT8DAR4_9RHOB</name>